<reference evidence="3" key="1">
    <citation type="submission" date="2025-08" db="UniProtKB">
        <authorList>
            <consortium name="RefSeq"/>
        </authorList>
    </citation>
    <scope>IDENTIFICATION</scope>
</reference>
<feature type="compositionally biased region" description="Polar residues" evidence="1">
    <location>
        <begin position="40"/>
        <end position="50"/>
    </location>
</feature>
<organism evidence="2 3">
    <name type="scientific">Cephus cinctus</name>
    <name type="common">Wheat stem sawfly</name>
    <dbReference type="NCBI Taxonomy" id="211228"/>
    <lineage>
        <taxon>Eukaryota</taxon>
        <taxon>Metazoa</taxon>
        <taxon>Ecdysozoa</taxon>
        <taxon>Arthropoda</taxon>
        <taxon>Hexapoda</taxon>
        <taxon>Insecta</taxon>
        <taxon>Pterygota</taxon>
        <taxon>Neoptera</taxon>
        <taxon>Endopterygota</taxon>
        <taxon>Hymenoptera</taxon>
        <taxon>Cephoidea</taxon>
        <taxon>Cephidae</taxon>
        <taxon>Cephus</taxon>
    </lineage>
</organism>
<protein>
    <submittedName>
        <fullName evidence="3">Uncharacterized protein LOC112495066</fullName>
    </submittedName>
</protein>
<accession>A0AAJ7W5T7</accession>
<feature type="compositionally biased region" description="Basic and acidic residues" evidence="1">
    <location>
        <begin position="90"/>
        <end position="104"/>
    </location>
</feature>
<feature type="compositionally biased region" description="Basic and acidic residues" evidence="1">
    <location>
        <begin position="111"/>
        <end position="125"/>
    </location>
</feature>
<name>A0AAJ7W5T7_CEPCN</name>
<gene>
    <name evidence="3" type="primary">LOC112495066</name>
</gene>
<evidence type="ECO:0000256" key="1">
    <source>
        <dbReference type="SAM" id="MobiDB-lite"/>
    </source>
</evidence>
<dbReference type="KEGG" id="ccin:112495066"/>
<sequence length="148" mass="16986">MSKEYRKYRKALSLDVPFSDIDLTERDAANVANEEPATPGRTNQQMSSTPKSKRLIVVHSSPSPPRMTELTPVTLLAPVKMRKHFQRISGNKENKENRKGKDKFVQSNNTTKEKQDSRENGSVVKDKLKYSVDHEERKVRIALTHLRI</sequence>
<evidence type="ECO:0000313" key="2">
    <source>
        <dbReference type="Proteomes" id="UP000694920"/>
    </source>
</evidence>
<proteinExistence type="predicted"/>
<dbReference type="RefSeq" id="XP_024945589.1">
    <property type="nucleotide sequence ID" value="XM_025089821.1"/>
</dbReference>
<feature type="region of interest" description="Disordered" evidence="1">
    <location>
        <begin position="84"/>
        <end position="125"/>
    </location>
</feature>
<evidence type="ECO:0000313" key="3">
    <source>
        <dbReference type="RefSeq" id="XP_024945589.1"/>
    </source>
</evidence>
<keyword evidence="2" id="KW-1185">Reference proteome</keyword>
<feature type="region of interest" description="Disordered" evidence="1">
    <location>
        <begin position="27"/>
        <end position="69"/>
    </location>
</feature>
<dbReference type="Proteomes" id="UP000694920">
    <property type="component" value="Unplaced"/>
</dbReference>
<dbReference type="GeneID" id="112495066"/>
<dbReference type="AlphaFoldDB" id="A0AAJ7W5T7"/>